<accession>A0A3E0U6S4</accession>
<protein>
    <submittedName>
        <fullName evidence="2">Uncharacterized protein</fullName>
    </submittedName>
</protein>
<name>A0A3E0U6S4_9GAMM</name>
<evidence type="ECO:0000313" key="2">
    <source>
        <dbReference type="EMBL" id="REL32287.1"/>
    </source>
</evidence>
<dbReference type="AlphaFoldDB" id="A0A3E0U6S4"/>
<dbReference type="Proteomes" id="UP000256899">
    <property type="component" value="Unassembled WGS sequence"/>
</dbReference>
<gene>
    <name evidence="2" type="ORF">DXX94_17070</name>
</gene>
<comment type="caution">
    <text evidence="2">The sequence shown here is derived from an EMBL/GenBank/DDBJ whole genome shotgun (WGS) entry which is preliminary data.</text>
</comment>
<organism evidence="2 3">
    <name type="scientific">Thalassotalea euphylliae</name>
    <dbReference type="NCBI Taxonomy" id="1655234"/>
    <lineage>
        <taxon>Bacteria</taxon>
        <taxon>Pseudomonadati</taxon>
        <taxon>Pseudomonadota</taxon>
        <taxon>Gammaproteobacteria</taxon>
        <taxon>Alteromonadales</taxon>
        <taxon>Colwelliaceae</taxon>
        <taxon>Thalassotalea</taxon>
    </lineage>
</organism>
<reference evidence="3" key="1">
    <citation type="submission" date="2018-08" db="EMBL/GenBank/DDBJ databases">
        <title>Thalassotalea euphylliae genome.</title>
        <authorList>
            <person name="Summers S."/>
            <person name="Rice S.A."/>
            <person name="Freckelton M.L."/>
            <person name="Nedved B.T."/>
            <person name="Hadfield M.G."/>
        </authorList>
    </citation>
    <scope>NUCLEOTIDE SEQUENCE [LARGE SCALE GENOMIC DNA]</scope>
    <source>
        <strain evidence="3">H3</strain>
    </source>
</reference>
<feature type="coiled-coil region" evidence="1">
    <location>
        <begin position="69"/>
        <end position="96"/>
    </location>
</feature>
<sequence>MNIKFILAGLLGIATGYGLSTLPITDELIDNGKAKTIPSINAYAEQSDNDVIVEHIPSDTTQLSSADINAQLRDVLADKDKQIARLQQELAALTDKVHSQASHDSAIYHQSEGLVEGNGEQLHVQDISFEQLLESAEAPYVSMLSNLEPEAKNLYSTLHSGVADNSQVERDFELEMKIQDFVTLHALANEVELASVICKNGVCEAKGKELASYSWQRVMNSMLQTPWSRFLSSYSTADQIADQGEFFYTLMKY</sequence>
<dbReference type="EMBL" id="QUOT01000001">
    <property type="protein sequence ID" value="REL32287.1"/>
    <property type="molecule type" value="Genomic_DNA"/>
</dbReference>
<proteinExistence type="predicted"/>
<keyword evidence="1" id="KW-0175">Coiled coil</keyword>
<evidence type="ECO:0000313" key="3">
    <source>
        <dbReference type="Proteomes" id="UP000256899"/>
    </source>
</evidence>
<evidence type="ECO:0000256" key="1">
    <source>
        <dbReference type="SAM" id="Coils"/>
    </source>
</evidence>
<dbReference type="RefSeq" id="WP_116017739.1">
    <property type="nucleotide sequence ID" value="NZ_QUOT01000001.1"/>
</dbReference>
<keyword evidence="3" id="KW-1185">Reference proteome</keyword>